<dbReference type="OrthoDB" id="7858189at2"/>
<evidence type="ECO:0000313" key="3">
    <source>
        <dbReference type="Proteomes" id="UP000270743"/>
    </source>
</evidence>
<dbReference type="AlphaFoldDB" id="A0A3S4DYM0"/>
<gene>
    <name evidence="2" type="ORF">PARHAE_03640</name>
</gene>
<sequence>MKHYVLAALASAAFATAGQAATLIDGSTAGYYNNGIGTALDGSNPFGGSWMFPGPNVTQGDPSLAIPTGSPPDLTPAAAALGAWLTTPATPGGTWSAGPVPIPAIWAINTETAIIYELDGGSGGLSNVLASFGVDNGLFVWLNGTFLGGHLNAGGVSAGEFTLSLGNLGSGLHHLQILREDHGGATGYSVTVTGDVNPAPVPLPASGLLLAGGAAALGALRRRSRRA</sequence>
<dbReference type="NCBIfam" id="TIGR03370">
    <property type="entry name" value="VPLPA-CTERM"/>
    <property type="match status" value="1"/>
</dbReference>
<feature type="chain" id="PRO_5018759577" description="VPLPA-CTERM protein sorting domain protein" evidence="1">
    <location>
        <begin position="21"/>
        <end position="227"/>
    </location>
</feature>
<dbReference type="EMBL" id="UZWE01000062">
    <property type="protein sequence ID" value="VDS10425.1"/>
    <property type="molecule type" value="Genomic_DNA"/>
</dbReference>
<accession>A0A3S4DYM0</accession>
<evidence type="ECO:0000313" key="2">
    <source>
        <dbReference type="EMBL" id="VDS10425.1"/>
    </source>
</evidence>
<keyword evidence="1" id="KW-0732">Signal</keyword>
<name>A0A3S4DYM0_9RHOB</name>
<evidence type="ECO:0000256" key="1">
    <source>
        <dbReference type="SAM" id="SignalP"/>
    </source>
</evidence>
<dbReference type="InterPro" id="IPR022472">
    <property type="entry name" value="VPLPA-CTERM"/>
</dbReference>
<organism evidence="2 3">
    <name type="scientific">Paracoccus haematequi</name>
    <dbReference type="NCBI Taxonomy" id="2491866"/>
    <lineage>
        <taxon>Bacteria</taxon>
        <taxon>Pseudomonadati</taxon>
        <taxon>Pseudomonadota</taxon>
        <taxon>Alphaproteobacteria</taxon>
        <taxon>Rhodobacterales</taxon>
        <taxon>Paracoccaceae</taxon>
        <taxon>Paracoccus</taxon>
    </lineage>
</organism>
<proteinExistence type="predicted"/>
<protein>
    <recommendedName>
        <fullName evidence="4">VPLPA-CTERM protein sorting domain protein</fullName>
    </recommendedName>
</protein>
<keyword evidence="3" id="KW-1185">Reference proteome</keyword>
<reference evidence="2 3" key="1">
    <citation type="submission" date="2018-12" db="EMBL/GenBank/DDBJ databases">
        <authorList>
            <person name="Criscuolo A."/>
        </authorList>
    </citation>
    <scope>NUCLEOTIDE SEQUENCE [LARGE SCALE GENOMIC DNA]</scope>
    <source>
        <strain evidence="2">ACIP1116241</strain>
    </source>
</reference>
<dbReference type="RefSeq" id="WP_126156011.1">
    <property type="nucleotide sequence ID" value="NZ_UZWE01000062.1"/>
</dbReference>
<dbReference type="Proteomes" id="UP000270743">
    <property type="component" value="Unassembled WGS sequence"/>
</dbReference>
<evidence type="ECO:0008006" key="4">
    <source>
        <dbReference type="Google" id="ProtNLM"/>
    </source>
</evidence>
<feature type="signal peptide" evidence="1">
    <location>
        <begin position="1"/>
        <end position="20"/>
    </location>
</feature>